<evidence type="ECO:0000313" key="3">
    <source>
        <dbReference type="Proteomes" id="UP000827609"/>
    </source>
</evidence>
<protein>
    <submittedName>
        <fullName evidence="2">Uncharacterized protein</fullName>
    </submittedName>
</protein>
<feature type="region of interest" description="Disordered" evidence="1">
    <location>
        <begin position="43"/>
        <end position="86"/>
    </location>
</feature>
<accession>A0AAE7WS68</accession>
<proteinExistence type="predicted"/>
<gene>
    <name evidence="2" type="ORF">pEaSNUABM7_00079</name>
</gene>
<dbReference type="EMBL" id="MZ475896">
    <property type="protein sequence ID" value="QYW04747.1"/>
    <property type="molecule type" value="Genomic_DNA"/>
</dbReference>
<organism evidence="2 3">
    <name type="scientific">Erwinia phage pEa_SNUABM_7</name>
    <dbReference type="NCBI Taxonomy" id="2866695"/>
    <lineage>
        <taxon>Viruses</taxon>
        <taxon>Duplodnaviria</taxon>
        <taxon>Heunggongvirae</taxon>
        <taxon>Uroviricota</taxon>
        <taxon>Caudoviricetes</taxon>
        <taxon>Snuvirus</taxon>
        <taxon>Snuvirus SNUABM7</taxon>
    </lineage>
</organism>
<reference evidence="2" key="1">
    <citation type="submission" date="2021-06" db="EMBL/GenBank/DDBJ databases">
        <title>Complete genome sequence of Erwinia phage pEa_SNUABM_7.</title>
        <authorList>
            <person name="Kim S.G."/>
            <person name="Park S.C."/>
        </authorList>
    </citation>
    <scope>NUCLEOTIDE SEQUENCE</scope>
</reference>
<evidence type="ECO:0000313" key="2">
    <source>
        <dbReference type="EMBL" id="QYW04747.1"/>
    </source>
</evidence>
<name>A0AAE7WS68_9CAUD</name>
<keyword evidence="3" id="KW-1185">Reference proteome</keyword>
<sequence length="305" mass="33298">MIDWSQVNVKWEEGTNGVHVPYVLERGPKGRFVKRYLTDAEQNEYKRSHHSASVSASSDPVNLSAGEAGPVGPGPCPQGPANAYDPAPEPLYESDVDLGAATRLARRSTTLLLSVQRLSAALYDFGLIYDNSFAEIINRAKSLNQNQEADSSSPTQADYNDTDSNFLRLAGLLNHSWYMDRGASPARVIGNYAAPTLVTLQYLLGLALPDSDCCIRASHDELMFRTDAQQVPALANDLLNEYNHIQSCITALCQNLAGHDIPQSGGDMQYPQNASIIEYVSGVDDLISYLVERVDALSEIIEGTM</sequence>
<dbReference type="Proteomes" id="UP000827609">
    <property type="component" value="Segment"/>
</dbReference>
<evidence type="ECO:0000256" key="1">
    <source>
        <dbReference type="SAM" id="MobiDB-lite"/>
    </source>
</evidence>